<dbReference type="AlphaFoldDB" id="A0A0B5AP32"/>
<evidence type="ECO:0000313" key="2">
    <source>
        <dbReference type="Proteomes" id="UP000031449"/>
    </source>
</evidence>
<sequence length="37" mass="4300">MIYKRVLCLTERFLKILGYEATKNHEITGGAHNGFFK</sequence>
<proteinExistence type="predicted"/>
<name>A0A0B5AP32_9BACL</name>
<evidence type="ECO:0000313" key="1">
    <source>
        <dbReference type="EMBL" id="AJD90288.1"/>
    </source>
</evidence>
<reference evidence="1 2" key="1">
    <citation type="submission" date="2014-08" db="EMBL/GenBank/DDBJ databases">
        <title>Complete genome of a marine bacteria Jeotgalibacillus malaysiensis.</title>
        <authorList>
            <person name="Yaakop A.S."/>
            <person name="Chan K.-G."/>
            <person name="Goh K.M."/>
        </authorList>
    </citation>
    <scope>NUCLEOTIDE SEQUENCE [LARGE SCALE GENOMIC DNA]</scope>
    <source>
        <strain evidence="1 2">D5</strain>
    </source>
</reference>
<dbReference type="BioCyc" id="JESP1508404:G14D9-10203-MONOMER"/>
<dbReference type="KEGG" id="jeo:JMA_09710"/>
<dbReference type="Proteomes" id="UP000031449">
    <property type="component" value="Chromosome"/>
</dbReference>
<accession>A0A0B5AP32</accession>
<dbReference type="STRING" id="1508404.JMA_09710"/>
<protein>
    <submittedName>
        <fullName evidence="1">Uncharacterized protein</fullName>
    </submittedName>
</protein>
<organism evidence="1 2">
    <name type="scientific">Jeotgalibacillus malaysiensis</name>
    <dbReference type="NCBI Taxonomy" id="1508404"/>
    <lineage>
        <taxon>Bacteria</taxon>
        <taxon>Bacillati</taxon>
        <taxon>Bacillota</taxon>
        <taxon>Bacilli</taxon>
        <taxon>Bacillales</taxon>
        <taxon>Caryophanaceae</taxon>
        <taxon>Jeotgalibacillus</taxon>
    </lineage>
</organism>
<keyword evidence="2" id="KW-1185">Reference proteome</keyword>
<gene>
    <name evidence="1" type="ORF">JMA_09710</name>
</gene>
<dbReference type="EMBL" id="CP009416">
    <property type="protein sequence ID" value="AJD90288.1"/>
    <property type="molecule type" value="Genomic_DNA"/>
</dbReference>
<dbReference type="HOGENOM" id="CLU_3344618_0_0_9"/>